<dbReference type="GeneID" id="65338545"/>
<geneLocation type="mitochondrion" evidence="3"/>
<organism evidence="3">
    <name type="scientific">Clavaria fumosa</name>
    <dbReference type="NCBI Taxonomy" id="264083"/>
    <lineage>
        <taxon>Eukaryota</taxon>
        <taxon>Fungi</taxon>
        <taxon>Dikarya</taxon>
        <taxon>Basidiomycota</taxon>
        <taxon>Agaricomycotina</taxon>
        <taxon>Agaricomycetes</taxon>
        <taxon>Agaricomycetidae</taxon>
        <taxon>Agaricales</taxon>
        <taxon>Clavariineae</taxon>
        <taxon>Clavariaceae</taxon>
        <taxon>Clavaria</taxon>
    </lineage>
</organism>
<proteinExistence type="predicted"/>
<keyword evidence="3" id="KW-0378">Hydrolase</keyword>
<keyword evidence="3" id="KW-0540">Nuclease</keyword>
<dbReference type="Pfam" id="PF03161">
    <property type="entry name" value="LAGLIDADG_2"/>
    <property type="match status" value="1"/>
</dbReference>
<dbReference type="EMBL" id="MT114157">
    <property type="protein sequence ID" value="QPZ51115.1"/>
    <property type="molecule type" value="Genomic_DNA"/>
</dbReference>
<dbReference type="GO" id="GO:0000373">
    <property type="term" value="P:Group II intron splicing"/>
    <property type="evidence" value="ECO:0007669"/>
    <property type="project" value="TreeGrafter"/>
</dbReference>
<dbReference type="AlphaFoldDB" id="A0A7T3U4W4"/>
<keyword evidence="3" id="KW-0496">Mitochondrion</keyword>
<dbReference type="InterPro" id="IPR027434">
    <property type="entry name" value="Homing_endonucl"/>
</dbReference>
<dbReference type="PANTHER" id="PTHR47539">
    <property type="entry name" value="PENTATRICOPEPTIDE REPEAT-CONTAINING PROTEIN OTP51, CHLOROPLASTIC"/>
    <property type="match status" value="1"/>
</dbReference>
<comment type="function">
    <text evidence="1">Mitochondrial DNA endonuclease involved in intron homing.</text>
</comment>
<name>A0A7T3U4W4_9AGAR</name>
<dbReference type="GO" id="GO:0045292">
    <property type="term" value="P:mRNA cis splicing, via spliceosome"/>
    <property type="evidence" value="ECO:0007669"/>
    <property type="project" value="TreeGrafter"/>
</dbReference>
<dbReference type="GO" id="GO:0004519">
    <property type="term" value="F:endonuclease activity"/>
    <property type="evidence" value="ECO:0007669"/>
    <property type="project" value="UniProtKB-KW"/>
</dbReference>
<dbReference type="SUPFAM" id="SSF55608">
    <property type="entry name" value="Homing endonucleases"/>
    <property type="match status" value="1"/>
</dbReference>
<evidence type="ECO:0000259" key="2">
    <source>
        <dbReference type="Pfam" id="PF03161"/>
    </source>
</evidence>
<reference evidence="3" key="1">
    <citation type="journal article" date="2020" name="IMA Fungus">
        <title>The 256 kb mitochondrial genome of Clavaria fumosa is the largest among phylum Basidiomycota and is rich in introns and intronic ORFs.</title>
        <authorList>
            <person name="Wang X."/>
            <person name="Wang Y."/>
            <person name="Yao W."/>
            <person name="Shen J."/>
            <person name="Chen M."/>
            <person name="Gao M."/>
            <person name="Ren J."/>
            <person name="Li Q."/>
            <person name="Liu N."/>
        </authorList>
    </citation>
    <scope>NUCLEOTIDE SEQUENCE</scope>
</reference>
<accession>A0A7T3U4W4</accession>
<dbReference type="RefSeq" id="YP_010130213.1">
    <property type="nucleotide sequence ID" value="NC_056336.1"/>
</dbReference>
<evidence type="ECO:0000313" key="3">
    <source>
        <dbReference type="EMBL" id="QPZ51115.1"/>
    </source>
</evidence>
<protein>
    <submittedName>
        <fullName evidence="3">LAGLIDADG endonuclease</fullName>
    </submittedName>
</protein>
<dbReference type="InterPro" id="IPR052500">
    <property type="entry name" value="Chloro/Mito_RNA_Process"/>
</dbReference>
<evidence type="ECO:0000256" key="1">
    <source>
        <dbReference type="ARBA" id="ARBA00002670"/>
    </source>
</evidence>
<dbReference type="Gene3D" id="3.10.28.10">
    <property type="entry name" value="Homing endonucleases"/>
    <property type="match status" value="2"/>
</dbReference>
<dbReference type="PANTHER" id="PTHR47539:SF1">
    <property type="entry name" value="PENTATRICOPEPTIDE REPEAT-CONTAINING PROTEIN OTP51, CHLOROPLASTIC"/>
    <property type="match status" value="1"/>
</dbReference>
<sequence length="260" mass="30672">MKQTFILFNLNNSNRNNFINVRSLPKELNSVLIGIMLGAKPFSSSKNIKIIHANKNNRLTNFQRKQFTLSKELKEILIGLFLGDLCAQRRSTNTNLHFEQGFKHKDYILHLFDLFKNYCRSKPKISERPLDKRTNKIYTRVQFATLSLPCFNELYLLFYSSGKKIIPLNIKELLTPIGLAYWAMDDGHKDRNNFIFNTNSYTLKEVELLKLVLKENFSLDCTIQQHKINQYRLNIRTKSVPHFKELVNPYFYDSMKHKLI</sequence>
<keyword evidence="3" id="KW-0255">Endonuclease</keyword>
<feature type="domain" description="Homing endonuclease LAGLIDADG" evidence="2">
    <location>
        <begin position="74"/>
        <end position="243"/>
    </location>
</feature>
<dbReference type="InterPro" id="IPR004860">
    <property type="entry name" value="LAGLIDADG_dom"/>
</dbReference>
<gene>
    <name evidence="3" type="primary">orf260</name>
</gene>